<protein>
    <submittedName>
        <fullName evidence="2">PrgI family protein</fullName>
    </submittedName>
</protein>
<keyword evidence="1" id="KW-0472">Membrane</keyword>
<dbReference type="RefSeq" id="WP_278638459.1">
    <property type="nucleotide sequence ID" value="NZ_JAGZZP010000019.1"/>
</dbReference>
<sequence length="198" mass="23037">MLIVPVPNDMKAYKPRVLGRYTVRQVGCISGAIALSVLEVFILKSFMTITDMSYVIIFSCIPFALFGFFNKNGKNFEQWLKVMFQFKFGVQKLPYRITLKHLENPMIQDDTFIPVDFDKSSRFDRATGERIPELTEEDSKENRLKLWMNPIGSFSNLTKEEEKWEGPINGSILTKEYKIKRNKDKEAGFKKEWNIGTI</sequence>
<accession>A0A943XWN3</accession>
<reference evidence="2" key="1">
    <citation type="submission" date="2021-02" db="EMBL/GenBank/DDBJ databases">
        <title>Infant gut strain persistence is associated with maternal origin, phylogeny, and functional potential including surface adhesion and iron acquisition.</title>
        <authorList>
            <person name="Lou Y.C."/>
        </authorList>
    </citation>
    <scope>NUCLEOTIDE SEQUENCE</scope>
    <source>
        <strain evidence="2">L3_060_052G1_dasL3_060_052G1_concoct_1</strain>
    </source>
</reference>
<dbReference type="Proteomes" id="UP000748991">
    <property type="component" value="Unassembled WGS sequence"/>
</dbReference>
<proteinExistence type="predicted"/>
<keyword evidence="1" id="KW-0812">Transmembrane</keyword>
<evidence type="ECO:0000256" key="1">
    <source>
        <dbReference type="SAM" id="Phobius"/>
    </source>
</evidence>
<dbReference type="Pfam" id="PF12666">
    <property type="entry name" value="PrgI"/>
    <property type="match status" value="1"/>
</dbReference>
<dbReference type="AlphaFoldDB" id="A0A943XWN3"/>
<evidence type="ECO:0000313" key="2">
    <source>
        <dbReference type="EMBL" id="MBS6535741.1"/>
    </source>
</evidence>
<dbReference type="InterPro" id="IPR024414">
    <property type="entry name" value="Uncharacterised_PrgI"/>
</dbReference>
<comment type="caution">
    <text evidence="2">The sequence shown here is derived from an EMBL/GenBank/DDBJ whole genome shotgun (WGS) entry which is preliminary data.</text>
</comment>
<feature type="transmembrane region" description="Helical" evidence="1">
    <location>
        <begin position="52"/>
        <end position="69"/>
    </location>
</feature>
<name>A0A943XWN3_9FIRM</name>
<feature type="transmembrane region" description="Helical" evidence="1">
    <location>
        <begin position="21"/>
        <end position="46"/>
    </location>
</feature>
<evidence type="ECO:0000313" key="3">
    <source>
        <dbReference type="Proteomes" id="UP000748991"/>
    </source>
</evidence>
<keyword evidence="1" id="KW-1133">Transmembrane helix</keyword>
<dbReference type="EMBL" id="JAGZZP010000019">
    <property type="protein sequence ID" value="MBS6535741.1"/>
    <property type="molecule type" value="Genomic_DNA"/>
</dbReference>
<gene>
    <name evidence="2" type="ORF">KH327_07900</name>
</gene>
<organism evidence="2 3">
    <name type="scientific">Peptoniphilus harei</name>
    <dbReference type="NCBI Taxonomy" id="54005"/>
    <lineage>
        <taxon>Bacteria</taxon>
        <taxon>Bacillati</taxon>
        <taxon>Bacillota</taxon>
        <taxon>Tissierellia</taxon>
        <taxon>Tissierellales</taxon>
        <taxon>Peptoniphilaceae</taxon>
        <taxon>Peptoniphilus</taxon>
    </lineage>
</organism>